<feature type="modified residue" description="4-aspartylphosphate" evidence="1">
    <location>
        <position position="59"/>
    </location>
</feature>
<dbReference type="PANTHER" id="PTHR44520">
    <property type="entry name" value="RESPONSE REGULATOR RCP1-RELATED"/>
    <property type="match status" value="1"/>
</dbReference>
<dbReference type="Gene3D" id="3.40.50.2300">
    <property type="match status" value="1"/>
</dbReference>
<reference evidence="3 4" key="1">
    <citation type="submission" date="2021-03" db="EMBL/GenBank/DDBJ databases">
        <title>Fibrella sp. HMF5036 genome sequencing and assembly.</title>
        <authorList>
            <person name="Kang H."/>
            <person name="Kim H."/>
            <person name="Bae S."/>
            <person name="Joh K."/>
        </authorList>
    </citation>
    <scope>NUCLEOTIDE SEQUENCE [LARGE SCALE GENOMIC DNA]</scope>
    <source>
        <strain evidence="3 4">HMF5036</strain>
    </source>
</reference>
<dbReference type="EMBL" id="JAFMYU010000006">
    <property type="protein sequence ID" value="MBO0931398.1"/>
    <property type="molecule type" value="Genomic_DNA"/>
</dbReference>
<dbReference type="InterPro" id="IPR001789">
    <property type="entry name" value="Sig_transdc_resp-reg_receiver"/>
</dbReference>
<name>A0A939G7W3_9BACT</name>
<gene>
    <name evidence="3" type="ORF">J2I48_10355</name>
</gene>
<dbReference type="InterPro" id="IPR052893">
    <property type="entry name" value="TCS_response_regulator"/>
</dbReference>
<evidence type="ECO:0000313" key="3">
    <source>
        <dbReference type="EMBL" id="MBO0931398.1"/>
    </source>
</evidence>
<dbReference type="AlphaFoldDB" id="A0A939G7W3"/>
<keyword evidence="1" id="KW-0597">Phosphoprotein</keyword>
<dbReference type="RefSeq" id="WP_207335359.1">
    <property type="nucleotide sequence ID" value="NZ_JAFMYU010000006.1"/>
</dbReference>
<feature type="domain" description="Response regulatory" evidence="2">
    <location>
        <begin position="6"/>
        <end position="128"/>
    </location>
</feature>
<dbReference type="Pfam" id="PF00072">
    <property type="entry name" value="Response_reg"/>
    <property type="match status" value="1"/>
</dbReference>
<dbReference type="CDD" id="cd17557">
    <property type="entry name" value="REC_Rcp-like"/>
    <property type="match status" value="1"/>
</dbReference>
<proteinExistence type="predicted"/>
<evidence type="ECO:0000259" key="2">
    <source>
        <dbReference type="PROSITE" id="PS50110"/>
    </source>
</evidence>
<evidence type="ECO:0000313" key="4">
    <source>
        <dbReference type="Proteomes" id="UP000664795"/>
    </source>
</evidence>
<accession>A0A939G7W3</accession>
<dbReference type="InterPro" id="IPR011006">
    <property type="entry name" value="CheY-like_superfamily"/>
</dbReference>
<protein>
    <submittedName>
        <fullName evidence="3">Response regulator</fullName>
    </submittedName>
</protein>
<keyword evidence="4" id="KW-1185">Reference proteome</keyword>
<dbReference type="SUPFAM" id="SSF52172">
    <property type="entry name" value="CheY-like"/>
    <property type="match status" value="1"/>
</dbReference>
<dbReference type="PROSITE" id="PS50110">
    <property type="entry name" value="RESPONSE_REGULATORY"/>
    <property type="match status" value="1"/>
</dbReference>
<dbReference type="Proteomes" id="UP000664795">
    <property type="component" value="Unassembled WGS sequence"/>
</dbReference>
<dbReference type="GO" id="GO:0000160">
    <property type="term" value="P:phosphorelay signal transduction system"/>
    <property type="evidence" value="ECO:0007669"/>
    <property type="project" value="InterPro"/>
</dbReference>
<comment type="caution">
    <text evidence="3">The sequence shown here is derived from an EMBL/GenBank/DDBJ whole genome shotgun (WGS) entry which is preliminary data.</text>
</comment>
<dbReference type="PANTHER" id="PTHR44520:SF2">
    <property type="entry name" value="RESPONSE REGULATOR RCP1"/>
    <property type="match status" value="1"/>
</dbReference>
<dbReference type="SMART" id="SM00448">
    <property type="entry name" value="REC"/>
    <property type="match status" value="1"/>
</dbReference>
<evidence type="ECO:0000256" key="1">
    <source>
        <dbReference type="PROSITE-ProRule" id="PRU00169"/>
    </source>
</evidence>
<sequence>MALKGPIILVDDDEDDQYLIGLALKSCQLPNKLVFFGNGQDALHYLQKEDEQPFIIICDINMPVMNGLEFRKQINTDKRLREKSIPFVYLTTAANAQQVQEAYDYTVQGFFKKVSDYEGLEKQLKCIIDYWQTCLHPNNI</sequence>
<organism evidence="3 4">
    <name type="scientific">Fibrella aquatilis</name>
    <dbReference type="NCBI Taxonomy" id="2817059"/>
    <lineage>
        <taxon>Bacteria</taxon>
        <taxon>Pseudomonadati</taxon>
        <taxon>Bacteroidota</taxon>
        <taxon>Cytophagia</taxon>
        <taxon>Cytophagales</taxon>
        <taxon>Spirosomataceae</taxon>
        <taxon>Fibrella</taxon>
    </lineage>
</organism>